<name>A0A0F9CDY2_9ZZZZ</name>
<dbReference type="InterPro" id="IPR034660">
    <property type="entry name" value="DinB/YfiT-like"/>
</dbReference>
<feature type="non-terminal residue" evidence="2">
    <location>
        <position position="169"/>
    </location>
</feature>
<dbReference type="SUPFAM" id="SSF109854">
    <property type="entry name" value="DinB/YfiT-like putative metalloenzymes"/>
    <property type="match status" value="1"/>
</dbReference>
<evidence type="ECO:0000259" key="1">
    <source>
        <dbReference type="Pfam" id="PF12867"/>
    </source>
</evidence>
<proteinExistence type="predicted"/>
<organism evidence="2">
    <name type="scientific">marine sediment metagenome</name>
    <dbReference type="NCBI Taxonomy" id="412755"/>
    <lineage>
        <taxon>unclassified sequences</taxon>
        <taxon>metagenomes</taxon>
        <taxon>ecological metagenomes</taxon>
    </lineage>
</organism>
<dbReference type="Pfam" id="PF12867">
    <property type="entry name" value="DinB_2"/>
    <property type="match status" value="1"/>
</dbReference>
<dbReference type="EMBL" id="LAZR01036515">
    <property type="protein sequence ID" value="KKL24642.1"/>
    <property type="molecule type" value="Genomic_DNA"/>
</dbReference>
<feature type="domain" description="DinB-like" evidence="1">
    <location>
        <begin position="17"/>
        <end position="160"/>
    </location>
</feature>
<gene>
    <name evidence="2" type="ORF">LCGC14_2413290</name>
</gene>
<reference evidence="2" key="1">
    <citation type="journal article" date="2015" name="Nature">
        <title>Complex archaea that bridge the gap between prokaryotes and eukaryotes.</title>
        <authorList>
            <person name="Spang A."/>
            <person name="Saw J.H."/>
            <person name="Jorgensen S.L."/>
            <person name="Zaremba-Niedzwiedzka K."/>
            <person name="Martijn J."/>
            <person name="Lind A.E."/>
            <person name="van Eijk R."/>
            <person name="Schleper C."/>
            <person name="Guy L."/>
            <person name="Ettema T.J."/>
        </authorList>
    </citation>
    <scope>NUCLEOTIDE SEQUENCE</scope>
</reference>
<dbReference type="NCBIfam" id="NF047843">
    <property type="entry name" value="MST_Rv0443"/>
    <property type="match status" value="1"/>
</dbReference>
<dbReference type="AlphaFoldDB" id="A0A0F9CDY2"/>
<sequence>MEWQELVIDSYGRILEILESALEGLTQDDLNVQPHSDSNSIGWLAWHLTRVQDDHIADLMGEEQLWIEDEWHSKFNRAPDRKDIGFGHSSEEVSAFKSPDIEILLEYHRAVLERSKRYIHSLSEAELDRQLDEPWFQPLPTVGVRLVSVISDCLQHAGQVCYVRGLLKG</sequence>
<dbReference type="Gene3D" id="1.20.120.450">
    <property type="entry name" value="dinb family like domain"/>
    <property type="match status" value="1"/>
</dbReference>
<accession>A0A0F9CDY2</accession>
<comment type="caution">
    <text evidence="2">The sequence shown here is derived from an EMBL/GenBank/DDBJ whole genome shotgun (WGS) entry which is preliminary data.</text>
</comment>
<dbReference type="InterPro" id="IPR024775">
    <property type="entry name" value="DinB-like"/>
</dbReference>
<protein>
    <recommendedName>
        <fullName evidence="1">DinB-like domain-containing protein</fullName>
    </recommendedName>
</protein>
<evidence type="ECO:0000313" key="2">
    <source>
        <dbReference type="EMBL" id="KKL24642.1"/>
    </source>
</evidence>